<dbReference type="EMBL" id="UYRV01129874">
    <property type="protein sequence ID" value="VDN36707.1"/>
    <property type="molecule type" value="Genomic_DNA"/>
</dbReference>
<feature type="compositionally biased region" description="Basic and acidic residues" evidence="1">
    <location>
        <begin position="80"/>
        <end position="90"/>
    </location>
</feature>
<dbReference type="AlphaFoldDB" id="A0A3P7NRX8"/>
<dbReference type="Proteomes" id="UP000271889">
    <property type="component" value="Unassembled WGS sequence"/>
</dbReference>
<organism evidence="2 3">
    <name type="scientific">Cylicostephanus goldi</name>
    <name type="common">Nematode worm</name>
    <dbReference type="NCBI Taxonomy" id="71465"/>
    <lineage>
        <taxon>Eukaryota</taxon>
        <taxon>Metazoa</taxon>
        <taxon>Ecdysozoa</taxon>
        <taxon>Nematoda</taxon>
        <taxon>Chromadorea</taxon>
        <taxon>Rhabditida</taxon>
        <taxon>Rhabditina</taxon>
        <taxon>Rhabditomorpha</taxon>
        <taxon>Strongyloidea</taxon>
        <taxon>Strongylidae</taxon>
        <taxon>Cylicostephanus</taxon>
    </lineage>
</organism>
<evidence type="ECO:0000313" key="3">
    <source>
        <dbReference type="Proteomes" id="UP000271889"/>
    </source>
</evidence>
<keyword evidence="3" id="KW-1185">Reference proteome</keyword>
<proteinExistence type="predicted"/>
<feature type="region of interest" description="Disordered" evidence="1">
    <location>
        <begin position="73"/>
        <end position="105"/>
    </location>
</feature>
<name>A0A3P7NRX8_CYLGO</name>
<accession>A0A3P7NRX8</accession>
<sequence length="174" mass="19301">MNNNEGSDGVDIQRTVAPVPSMILKRSPVRFRTMTSSSAPTPQFSFITMRKTSPGYIALTAVHSIKDSDRVELAEQQEAAPEHVSVETGERLPSGVEGSTTEIPEIEPKQVLENRTRTGSTPHFQKKCAVKFQARPYSKRPAESKAPFEIDVPVDSIELCATRCFQVRVHDFAK</sequence>
<evidence type="ECO:0000256" key="1">
    <source>
        <dbReference type="SAM" id="MobiDB-lite"/>
    </source>
</evidence>
<protein>
    <submittedName>
        <fullName evidence="2">Uncharacterized protein</fullName>
    </submittedName>
</protein>
<dbReference type="OrthoDB" id="5872028at2759"/>
<reference evidence="2 3" key="1">
    <citation type="submission" date="2018-11" db="EMBL/GenBank/DDBJ databases">
        <authorList>
            <consortium name="Pathogen Informatics"/>
        </authorList>
    </citation>
    <scope>NUCLEOTIDE SEQUENCE [LARGE SCALE GENOMIC DNA]</scope>
</reference>
<evidence type="ECO:0000313" key="2">
    <source>
        <dbReference type="EMBL" id="VDN36707.1"/>
    </source>
</evidence>
<gene>
    <name evidence="2" type="ORF">CGOC_LOCUS13286</name>
</gene>